<keyword evidence="3" id="KW-0274">FAD</keyword>
<dbReference type="GO" id="GO:0050660">
    <property type="term" value="F:flavin adenine dinucleotide binding"/>
    <property type="evidence" value="ECO:0007669"/>
    <property type="project" value="InterPro"/>
</dbReference>
<dbReference type="InterPro" id="IPR020946">
    <property type="entry name" value="Flavin_mOase-like"/>
</dbReference>
<dbReference type="Pfam" id="PF00743">
    <property type="entry name" value="FMO-like"/>
    <property type="match status" value="1"/>
</dbReference>
<dbReference type="Gene3D" id="3.50.50.60">
    <property type="entry name" value="FAD/NAD(P)-binding domain"/>
    <property type="match status" value="2"/>
</dbReference>
<proteinExistence type="inferred from homology"/>
<dbReference type="InterPro" id="IPR036188">
    <property type="entry name" value="FAD/NAD-bd_sf"/>
</dbReference>
<keyword evidence="6" id="KW-1185">Reference proteome</keyword>
<evidence type="ECO:0000256" key="2">
    <source>
        <dbReference type="ARBA" id="ARBA00022630"/>
    </source>
</evidence>
<dbReference type="GO" id="GO:0050661">
    <property type="term" value="F:NADP binding"/>
    <property type="evidence" value="ECO:0007669"/>
    <property type="project" value="InterPro"/>
</dbReference>
<dbReference type="SUPFAM" id="SSF51905">
    <property type="entry name" value="FAD/NAD(P)-binding domain"/>
    <property type="match status" value="1"/>
</dbReference>
<gene>
    <name evidence="5" type="ORF">QTG54_005045</name>
</gene>
<dbReference type="InterPro" id="IPR050346">
    <property type="entry name" value="FMO-like"/>
</dbReference>
<organism evidence="5 6">
    <name type="scientific">Skeletonema marinoi</name>
    <dbReference type="NCBI Taxonomy" id="267567"/>
    <lineage>
        <taxon>Eukaryota</taxon>
        <taxon>Sar</taxon>
        <taxon>Stramenopiles</taxon>
        <taxon>Ochrophyta</taxon>
        <taxon>Bacillariophyta</taxon>
        <taxon>Coscinodiscophyceae</taxon>
        <taxon>Thalassiosirophycidae</taxon>
        <taxon>Thalassiosirales</taxon>
        <taxon>Skeletonemataceae</taxon>
        <taxon>Skeletonema</taxon>
        <taxon>Skeletonema marinoi-dohrnii complex</taxon>
    </lineage>
</organism>
<evidence type="ECO:0000313" key="6">
    <source>
        <dbReference type="Proteomes" id="UP001224775"/>
    </source>
</evidence>
<keyword evidence="2" id="KW-0285">Flavoprotein</keyword>
<accession>A0AAD8YE44</accession>
<comment type="caution">
    <text evidence="5">The sequence shown here is derived from an EMBL/GenBank/DDBJ whole genome shotgun (WGS) entry which is preliminary data.</text>
</comment>
<dbReference type="Proteomes" id="UP001224775">
    <property type="component" value="Unassembled WGS sequence"/>
</dbReference>
<dbReference type="AlphaFoldDB" id="A0AAD8YE44"/>
<evidence type="ECO:0000256" key="1">
    <source>
        <dbReference type="ARBA" id="ARBA00009183"/>
    </source>
</evidence>
<dbReference type="EC" id="1.-.-.-" evidence="5"/>
<reference evidence="5" key="1">
    <citation type="submission" date="2023-06" db="EMBL/GenBank/DDBJ databases">
        <title>Survivors Of The Sea: Transcriptome response of Skeletonema marinoi to long-term dormancy.</title>
        <authorList>
            <person name="Pinder M.I.M."/>
            <person name="Kourtchenko O."/>
            <person name="Robertson E.K."/>
            <person name="Larsson T."/>
            <person name="Maumus F."/>
            <person name="Osuna-Cruz C.M."/>
            <person name="Vancaester E."/>
            <person name="Stenow R."/>
            <person name="Vandepoele K."/>
            <person name="Ploug H."/>
            <person name="Bruchert V."/>
            <person name="Godhe A."/>
            <person name="Topel M."/>
        </authorList>
    </citation>
    <scope>NUCLEOTIDE SEQUENCE</scope>
    <source>
        <strain evidence="5">R05AC</strain>
    </source>
</reference>
<evidence type="ECO:0000256" key="4">
    <source>
        <dbReference type="ARBA" id="ARBA00023002"/>
    </source>
</evidence>
<evidence type="ECO:0000256" key="3">
    <source>
        <dbReference type="ARBA" id="ARBA00022827"/>
    </source>
</evidence>
<comment type="similarity">
    <text evidence="1">Belongs to the FMO family.</text>
</comment>
<evidence type="ECO:0000313" key="5">
    <source>
        <dbReference type="EMBL" id="KAK1744512.1"/>
    </source>
</evidence>
<dbReference type="GO" id="GO:0004499">
    <property type="term" value="F:N,N-dimethylaniline monooxygenase activity"/>
    <property type="evidence" value="ECO:0007669"/>
    <property type="project" value="InterPro"/>
</dbReference>
<sequence>MTCTVAIIGCGPGGMFIQHALALRKKQLQDEGNLAAVASLPQLTCFERGSSPGGVWRADRNAGETNMYEALFTNGPKETIEFFDYTFDEHFSRALPTFLPRSLILEYMLARCTKHDQKIFDDVKFNTSVESVTFNEEKGKFVVQTIDLKTQIVMEDMFDKCIWAAGDNGKPSIPKSIANTLSSGGFKGMVMHSAATGADFDQLVCGKKILLVGDSYSAEDLTLMAIKLGVKSVDILSRSAWGVACDTASWPRNCVEVHKEYAIVGVSDGGRGIVIENEEEEDQMTLNDIDTVIFCTGYIMNMHMLDPSLRLKDEGPFFSDYEELHKQKMGWKMTKNHLSKDLGEVPIGNIVSYNTICPDLYRGHLLSNPNMMFMMGRLDAPLLDLDVQAWLLLAHLTGDITLPSEKDMKRFNLQALMYELQDPYIRAEIDKNYGEHWDDSLDDDHWMYQFGDKREREMETNTLTLQYRFLARDMIDSSYPFDLGTYKKLNGKAKAVVEMSVVSGFDFHSVQLVEGSRDSSWKTFRDGNPSNICSIMTGTKAVPFKCHWLDLEGDGVDDICGTPAPLNLKGKGKSKATAMKKMLQAIRPPCVTSRAHVDEDGRDAKAAATE</sequence>
<name>A0AAD8YE44_9STRA</name>
<dbReference type="EMBL" id="JATAAI010000007">
    <property type="protein sequence ID" value="KAK1744512.1"/>
    <property type="molecule type" value="Genomic_DNA"/>
</dbReference>
<protein>
    <submittedName>
        <fullName evidence="5">NAD(P)/FAD-dependent oxidoreductase</fullName>
        <ecNumber evidence="5">1.-.-.-</ecNumber>
    </submittedName>
</protein>
<dbReference type="PANTHER" id="PTHR23023">
    <property type="entry name" value="DIMETHYLANILINE MONOOXYGENASE"/>
    <property type="match status" value="1"/>
</dbReference>
<keyword evidence="4 5" id="KW-0560">Oxidoreductase</keyword>